<dbReference type="EC" id="5.3.1.-" evidence="2"/>
<dbReference type="InterPro" id="IPR036237">
    <property type="entry name" value="Xyl_isomerase-like_sf"/>
</dbReference>
<keyword evidence="2" id="KW-0413">Isomerase</keyword>
<gene>
    <name evidence="2" type="ORF">OCH7691_00914</name>
</gene>
<reference evidence="2 3" key="1">
    <citation type="submission" date="2017-03" db="EMBL/GenBank/DDBJ databases">
        <authorList>
            <person name="Afonso C.L."/>
            <person name="Miller P.J."/>
            <person name="Scott M.A."/>
            <person name="Spackman E."/>
            <person name="Goraichik I."/>
            <person name="Dimitrov K.M."/>
            <person name="Suarez D.L."/>
            <person name="Swayne D.E."/>
        </authorList>
    </citation>
    <scope>NUCLEOTIDE SEQUENCE [LARGE SCALE GENOMIC DNA]</scope>
    <source>
        <strain evidence="2 3">CECT 7691</strain>
    </source>
</reference>
<dbReference type="PANTHER" id="PTHR12110:SF21">
    <property type="entry name" value="XYLOSE ISOMERASE-LIKE TIM BARREL DOMAIN-CONTAINING PROTEIN"/>
    <property type="match status" value="1"/>
</dbReference>
<protein>
    <submittedName>
        <fullName evidence="2">D-tagatose 3-epimerase</fullName>
        <ecNumber evidence="2">5.3.1.-</ecNumber>
    </submittedName>
</protein>
<feature type="domain" description="Xylose isomerase-like TIM barrel" evidence="1">
    <location>
        <begin position="20"/>
        <end position="260"/>
    </location>
</feature>
<sequence>MKLSLCNEVLRDLPWKAQCDLAASLGYVGLELAPFTIDDEPHRMEAGRAKALKREAADAGVAISGLHWLLVTPRGLSLNGVDADVRARTVEVMTGLVRLCAELGGDVLVHGSPAQRSLADGDDPVEAWKRARESFAAIAGEAERCGVTYCIEALAPRETNFINRIAEAARMADEIDSPAVRTMIDTSAASLGEEETPAELIDRWLPSGMIAHVQVNDRNRRGPGQGGDLFAPVVEALKRHRYDGWIAAEPFVYEPDGATTAAFSAGYMRGILEALS</sequence>
<dbReference type="OrthoDB" id="9801426at2"/>
<dbReference type="InterPro" id="IPR013022">
    <property type="entry name" value="Xyl_isomerase-like_TIM-brl"/>
</dbReference>
<organism evidence="2 3">
    <name type="scientific">Oceanibacterium hippocampi</name>
    <dbReference type="NCBI Taxonomy" id="745714"/>
    <lineage>
        <taxon>Bacteria</taxon>
        <taxon>Pseudomonadati</taxon>
        <taxon>Pseudomonadota</taxon>
        <taxon>Alphaproteobacteria</taxon>
        <taxon>Sneathiellales</taxon>
        <taxon>Sneathiellaceae</taxon>
        <taxon>Oceanibacterium</taxon>
    </lineage>
</organism>
<dbReference type="InParanoid" id="A0A1Y5RYB5"/>
<evidence type="ECO:0000313" key="2">
    <source>
        <dbReference type="EMBL" id="SLN27789.1"/>
    </source>
</evidence>
<dbReference type="Proteomes" id="UP000193200">
    <property type="component" value="Unassembled WGS sequence"/>
</dbReference>
<evidence type="ECO:0000313" key="3">
    <source>
        <dbReference type="Proteomes" id="UP000193200"/>
    </source>
</evidence>
<dbReference type="Gene3D" id="3.20.20.150">
    <property type="entry name" value="Divalent-metal-dependent TIM barrel enzymes"/>
    <property type="match status" value="1"/>
</dbReference>
<evidence type="ECO:0000259" key="1">
    <source>
        <dbReference type="Pfam" id="PF01261"/>
    </source>
</evidence>
<dbReference type="PANTHER" id="PTHR12110">
    <property type="entry name" value="HYDROXYPYRUVATE ISOMERASE"/>
    <property type="match status" value="1"/>
</dbReference>
<dbReference type="InterPro" id="IPR050312">
    <property type="entry name" value="IolE/XylAMocC-like"/>
</dbReference>
<dbReference type="GO" id="GO:0016853">
    <property type="term" value="F:isomerase activity"/>
    <property type="evidence" value="ECO:0007669"/>
    <property type="project" value="UniProtKB-KW"/>
</dbReference>
<dbReference type="SUPFAM" id="SSF51658">
    <property type="entry name" value="Xylose isomerase-like"/>
    <property type="match status" value="1"/>
</dbReference>
<keyword evidence="3" id="KW-1185">Reference proteome</keyword>
<name>A0A1Y5RYB5_9PROT</name>
<dbReference type="EMBL" id="FWFR01000001">
    <property type="protein sequence ID" value="SLN27789.1"/>
    <property type="molecule type" value="Genomic_DNA"/>
</dbReference>
<proteinExistence type="predicted"/>
<dbReference type="Pfam" id="PF01261">
    <property type="entry name" value="AP_endonuc_2"/>
    <property type="match status" value="1"/>
</dbReference>
<dbReference type="AlphaFoldDB" id="A0A1Y5RYB5"/>
<dbReference type="RefSeq" id="WP_085882194.1">
    <property type="nucleotide sequence ID" value="NZ_FWFR01000001.1"/>
</dbReference>
<dbReference type="FunCoup" id="A0A1Y5RYB5">
    <property type="interactions" value="47"/>
</dbReference>
<accession>A0A1Y5RYB5</accession>